<dbReference type="EMBL" id="QWLB01000001">
    <property type="protein sequence ID" value="RIH93970.1"/>
    <property type="molecule type" value="Genomic_DNA"/>
</dbReference>
<evidence type="ECO:0000313" key="3">
    <source>
        <dbReference type="Proteomes" id="UP000266178"/>
    </source>
</evidence>
<protein>
    <submittedName>
        <fullName evidence="2">Uncharacterized protein</fullName>
    </submittedName>
</protein>
<gene>
    <name evidence="2" type="ORF">Mgrana_00056</name>
</gene>
<dbReference type="RefSeq" id="WP_170146363.1">
    <property type="nucleotide sequence ID" value="NZ_BJXM01000022.1"/>
</dbReference>
<comment type="caution">
    <text evidence="2">The sequence shown here is derived from an EMBL/GenBank/DDBJ whole genome shotgun (WGS) entry which is preliminary data.</text>
</comment>
<reference evidence="2 3" key="1">
    <citation type="submission" date="2018-08" db="EMBL/GenBank/DDBJ databases">
        <title>Meiothermus granaticius genome AF-68 sequencing project.</title>
        <authorList>
            <person name="Da Costa M.S."/>
            <person name="Albuquerque L."/>
            <person name="Raposo P."/>
            <person name="Froufe H.J.C."/>
            <person name="Barroso C.S."/>
            <person name="Egas C."/>
        </authorList>
    </citation>
    <scope>NUCLEOTIDE SEQUENCE [LARGE SCALE GENOMIC DNA]</scope>
    <source>
        <strain evidence="2 3">AF-68</strain>
    </source>
</reference>
<keyword evidence="1" id="KW-0472">Membrane</keyword>
<organism evidence="2 3">
    <name type="scientific">Meiothermus granaticius NBRC 107808</name>
    <dbReference type="NCBI Taxonomy" id="1227551"/>
    <lineage>
        <taxon>Bacteria</taxon>
        <taxon>Thermotogati</taxon>
        <taxon>Deinococcota</taxon>
        <taxon>Deinococci</taxon>
        <taxon>Thermales</taxon>
        <taxon>Thermaceae</taxon>
        <taxon>Meiothermus</taxon>
    </lineage>
</organism>
<feature type="transmembrane region" description="Helical" evidence="1">
    <location>
        <begin position="24"/>
        <end position="48"/>
    </location>
</feature>
<sequence>MQNPHRQQTDDPEARPRMGLPIEFFLTLGGSLLVLAFLYGLMALVAVLS</sequence>
<proteinExistence type="predicted"/>
<keyword evidence="3" id="KW-1185">Reference proteome</keyword>
<keyword evidence="1" id="KW-0812">Transmembrane</keyword>
<evidence type="ECO:0000256" key="1">
    <source>
        <dbReference type="SAM" id="Phobius"/>
    </source>
</evidence>
<dbReference type="Proteomes" id="UP000266178">
    <property type="component" value="Unassembled WGS sequence"/>
</dbReference>
<accession>A0A399FCK2</accession>
<keyword evidence="1" id="KW-1133">Transmembrane helix</keyword>
<evidence type="ECO:0000313" key="2">
    <source>
        <dbReference type="EMBL" id="RIH93970.1"/>
    </source>
</evidence>
<dbReference type="AlphaFoldDB" id="A0A399FCK2"/>
<name>A0A399FCK2_9DEIN</name>